<feature type="domain" description="AB hydrolase-1" evidence="3">
    <location>
        <begin position="34"/>
        <end position="154"/>
    </location>
</feature>
<gene>
    <name evidence="4" type="ORF">JKA74_07820</name>
</gene>
<dbReference type="InterPro" id="IPR029058">
    <property type="entry name" value="AB_hydrolase_fold"/>
</dbReference>
<evidence type="ECO:0000313" key="4">
    <source>
        <dbReference type="EMBL" id="MBK6264940.1"/>
    </source>
</evidence>
<dbReference type="EMBL" id="JAEQBW010000002">
    <property type="protein sequence ID" value="MBK6264940.1"/>
    <property type="molecule type" value="Genomic_DNA"/>
</dbReference>
<name>A0A935C7I3_9BACT</name>
<evidence type="ECO:0000313" key="5">
    <source>
        <dbReference type="Proteomes" id="UP000611723"/>
    </source>
</evidence>
<dbReference type="PRINTS" id="PR00111">
    <property type="entry name" value="ABHYDROLASE"/>
</dbReference>
<evidence type="ECO:0000256" key="1">
    <source>
        <dbReference type="ARBA" id="ARBA00022801"/>
    </source>
</evidence>
<dbReference type="InterPro" id="IPR000073">
    <property type="entry name" value="AB_hydrolase_1"/>
</dbReference>
<sequence length="278" mass="31647">MKTITITLAFFLFSWIAFSQNPAIYTEKSGEGNTLLLLPGFTTPGAVWEESIQHLEKQHSSIMVSYAGFNGLPAIEMPWYETIKKELRAYILKEKLNHFSIVGHSMGGMLAMELAAEFPEKIDKLILVDALPCMRALMMPGVPSTAIQYESAYNQQMLQQNDSAIAAMANLMAQNMTNNKSKINDLTQWGIEADRETFVYGYTDLLKVDLRPSLKDIKAKTIILGADFPDREIVLKNFEEQFLHLKEKSIVLAPDSKHFIMFDQPEWFYDQLNDFLSQ</sequence>
<organism evidence="4 5">
    <name type="scientific">Marivirga aurantiaca</name>
    <dbReference type="NCBI Taxonomy" id="2802615"/>
    <lineage>
        <taxon>Bacteria</taxon>
        <taxon>Pseudomonadati</taxon>
        <taxon>Bacteroidota</taxon>
        <taxon>Cytophagia</taxon>
        <taxon>Cytophagales</taxon>
        <taxon>Marivirgaceae</taxon>
        <taxon>Marivirga</taxon>
    </lineage>
</organism>
<dbReference type="AlphaFoldDB" id="A0A935C7I3"/>
<protein>
    <submittedName>
        <fullName evidence="4">Alpha/beta hydrolase</fullName>
    </submittedName>
</protein>
<proteinExistence type="predicted"/>
<dbReference type="SUPFAM" id="SSF53474">
    <property type="entry name" value="alpha/beta-Hydrolases"/>
    <property type="match status" value="1"/>
</dbReference>
<dbReference type="Proteomes" id="UP000611723">
    <property type="component" value="Unassembled WGS sequence"/>
</dbReference>
<dbReference type="InterPro" id="IPR050266">
    <property type="entry name" value="AB_hydrolase_sf"/>
</dbReference>
<dbReference type="Pfam" id="PF00561">
    <property type="entry name" value="Abhydrolase_1"/>
    <property type="match status" value="1"/>
</dbReference>
<feature type="signal peptide" evidence="2">
    <location>
        <begin position="1"/>
        <end position="19"/>
    </location>
</feature>
<dbReference type="GO" id="GO:0016787">
    <property type="term" value="F:hydrolase activity"/>
    <property type="evidence" value="ECO:0007669"/>
    <property type="project" value="UniProtKB-KW"/>
</dbReference>
<comment type="caution">
    <text evidence="4">The sequence shown here is derived from an EMBL/GenBank/DDBJ whole genome shotgun (WGS) entry which is preliminary data.</text>
</comment>
<dbReference type="PANTHER" id="PTHR43798:SF31">
    <property type="entry name" value="AB HYDROLASE SUPERFAMILY PROTEIN YCLE"/>
    <property type="match status" value="1"/>
</dbReference>
<keyword evidence="1 4" id="KW-0378">Hydrolase</keyword>
<accession>A0A935C7I3</accession>
<keyword evidence="5" id="KW-1185">Reference proteome</keyword>
<feature type="chain" id="PRO_5037334929" evidence="2">
    <location>
        <begin position="20"/>
        <end position="278"/>
    </location>
</feature>
<keyword evidence="2" id="KW-0732">Signal</keyword>
<dbReference type="RefSeq" id="WP_201430603.1">
    <property type="nucleotide sequence ID" value="NZ_JAEQBW010000002.1"/>
</dbReference>
<evidence type="ECO:0000259" key="3">
    <source>
        <dbReference type="Pfam" id="PF00561"/>
    </source>
</evidence>
<evidence type="ECO:0000256" key="2">
    <source>
        <dbReference type="SAM" id="SignalP"/>
    </source>
</evidence>
<dbReference type="GO" id="GO:0016020">
    <property type="term" value="C:membrane"/>
    <property type="evidence" value="ECO:0007669"/>
    <property type="project" value="TreeGrafter"/>
</dbReference>
<dbReference type="PANTHER" id="PTHR43798">
    <property type="entry name" value="MONOACYLGLYCEROL LIPASE"/>
    <property type="match status" value="1"/>
</dbReference>
<dbReference type="Gene3D" id="3.40.50.1820">
    <property type="entry name" value="alpha/beta hydrolase"/>
    <property type="match status" value="1"/>
</dbReference>
<reference evidence="4" key="1">
    <citation type="submission" date="2021-01" db="EMBL/GenBank/DDBJ databases">
        <title>Marivirga aurantiaca sp. nov., isolated from intertidal surface sediments.</title>
        <authorList>
            <person name="Zhang M."/>
        </authorList>
    </citation>
    <scope>NUCLEOTIDE SEQUENCE</scope>
    <source>
        <strain evidence="4">S37H4</strain>
    </source>
</reference>